<dbReference type="InterPro" id="IPR003870">
    <property type="entry name" value="DUF222"/>
</dbReference>
<reference evidence="3" key="1">
    <citation type="submission" date="2024-02" db="EMBL/GenBank/DDBJ databases">
        <title>Tomenella chthoni gen. nov. sp. nov., a member of the family Jonesiaceae isolated from bat guano.</title>
        <authorList>
            <person name="Miller S.L."/>
            <person name="King J."/>
            <person name="Sankaranarayanan K."/>
            <person name="Lawson P.A."/>
        </authorList>
    </citation>
    <scope>NUCLEOTIDE SEQUENCE</scope>
    <source>
        <strain evidence="3">BS-20</strain>
    </source>
</reference>
<organism evidence="3">
    <name type="scientific">Jonesiaceae bacterium BS-20</name>
    <dbReference type="NCBI Taxonomy" id="3120821"/>
    <lineage>
        <taxon>Bacteria</taxon>
        <taxon>Bacillati</taxon>
        <taxon>Actinomycetota</taxon>
        <taxon>Actinomycetes</taxon>
        <taxon>Micrococcales</taxon>
        <taxon>Jonesiaceae</taxon>
    </lineage>
</organism>
<dbReference type="AlphaFoldDB" id="A0AAU7DXI4"/>
<dbReference type="CDD" id="cd00085">
    <property type="entry name" value="HNHc"/>
    <property type="match status" value="1"/>
</dbReference>
<evidence type="ECO:0000313" key="3">
    <source>
        <dbReference type="EMBL" id="XBH21722.1"/>
    </source>
</evidence>
<feature type="region of interest" description="Disordered" evidence="1">
    <location>
        <begin position="404"/>
        <end position="429"/>
    </location>
</feature>
<evidence type="ECO:0000256" key="1">
    <source>
        <dbReference type="SAM" id="MobiDB-lite"/>
    </source>
</evidence>
<feature type="region of interest" description="Disordered" evidence="1">
    <location>
        <begin position="569"/>
        <end position="694"/>
    </location>
</feature>
<feature type="compositionally biased region" description="Polar residues" evidence="1">
    <location>
        <begin position="410"/>
        <end position="420"/>
    </location>
</feature>
<evidence type="ECO:0000259" key="2">
    <source>
        <dbReference type="Pfam" id="PF02720"/>
    </source>
</evidence>
<name>A0AAU7DXI4_9MICO</name>
<proteinExistence type="predicted"/>
<feature type="compositionally biased region" description="Polar residues" evidence="1">
    <location>
        <begin position="609"/>
        <end position="623"/>
    </location>
</feature>
<dbReference type="EMBL" id="CP146203">
    <property type="protein sequence ID" value="XBH21722.1"/>
    <property type="molecule type" value="Genomic_DNA"/>
</dbReference>
<protein>
    <submittedName>
        <fullName evidence="3">DUF222 domain-containing protein</fullName>
    </submittedName>
</protein>
<feature type="domain" description="DUF222" evidence="2">
    <location>
        <begin position="127"/>
        <end position="302"/>
    </location>
</feature>
<gene>
    <name evidence="3" type="ORF">V5R04_00395</name>
</gene>
<feature type="compositionally biased region" description="Polar residues" evidence="1">
    <location>
        <begin position="635"/>
        <end position="664"/>
    </location>
</feature>
<dbReference type="Pfam" id="PF02720">
    <property type="entry name" value="DUF222"/>
    <property type="match status" value="1"/>
</dbReference>
<dbReference type="InterPro" id="IPR003615">
    <property type="entry name" value="HNH_nuc"/>
</dbReference>
<accession>A0AAU7DXI4</accession>
<sequence>MTSNSRFSVSGTEPVDQTESAALVNQLADELLQALRSGTDYPDLPHELSFAFLKGVDSKALSDQERSSLKLEQAADQRLLAMVDQLVNAIQSRKAKLLLKGESMFSLFPKPGIKSFVEERSRDSGKSFGGAARELKAAKVLASVPSAQKALDEGTISTGHVEVLARALETGKRNGSKDLTSDEQAYVTGLAQGRTETDYGVLVAQFLDGRNPLAADSELEEAKRRRFFNISYTPHGAHFKGFIDKVAAQTLRQALEAASDRPSADDDRSLTQRSADALIDLASVALDAGKLKSGANVRPHVSLVMSENTFAQASKELARRKKLANIQRELHKNPHGHFASNLSNGANVGNNLTDEIINGEANATVAIADAAVTSEANSAIALANAAATGTAVTDVSTANGTHAEVDATPGATSVSEHSFGTTQTPNPTVTPVLDPALLTPIPVDPAEYLDGTPVPLSELERLLCDCEITRVVLDADGLPTNLGRTTRLYTKEHRHAIIARDRSCRFRGCTTRPSRCEIHHIDWWERDEGETSLENGVMVCKRHHTEIHEGKLEVVKNSFGLPDIIVFERDRSTQDSKQPPAEQPPARALRVPQAPPAPPAASEIVQDQPPASSSVPSETSVPKTPSFEEREEQDQVAQNTGEPNRSSTLPRPNDQPQTSLSQSRLGRVSARTLKNRKAISSRQGSQEQLDLFDS</sequence>